<protein>
    <recommendedName>
        <fullName evidence="6">Collagen</fullName>
    </recommendedName>
</protein>
<feature type="region of interest" description="Disordered" evidence="2">
    <location>
        <begin position="188"/>
        <end position="406"/>
    </location>
</feature>
<evidence type="ECO:0000313" key="5">
    <source>
        <dbReference type="Proteomes" id="UP001432322"/>
    </source>
</evidence>
<keyword evidence="3" id="KW-1133">Transmembrane helix</keyword>
<feature type="compositionally biased region" description="Basic and acidic residues" evidence="2">
    <location>
        <begin position="272"/>
        <end position="287"/>
    </location>
</feature>
<dbReference type="Proteomes" id="UP001432322">
    <property type="component" value="Unassembled WGS sequence"/>
</dbReference>
<dbReference type="PANTHER" id="PTHR24637">
    <property type="entry name" value="COLLAGEN"/>
    <property type="match status" value="1"/>
</dbReference>
<organism evidence="4 5">
    <name type="scientific">Pristionchus fissidentatus</name>
    <dbReference type="NCBI Taxonomy" id="1538716"/>
    <lineage>
        <taxon>Eukaryota</taxon>
        <taxon>Metazoa</taxon>
        <taxon>Ecdysozoa</taxon>
        <taxon>Nematoda</taxon>
        <taxon>Chromadorea</taxon>
        <taxon>Rhabditida</taxon>
        <taxon>Rhabditina</taxon>
        <taxon>Diplogasteromorpha</taxon>
        <taxon>Diplogasteroidea</taxon>
        <taxon>Neodiplogasteridae</taxon>
        <taxon>Pristionchus</taxon>
    </lineage>
</organism>
<evidence type="ECO:0000313" key="4">
    <source>
        <dbReference type="EMBL" id="GMT35974.1"/>
    </source>
</evidence>
<feature type="compositionally biased region" description="Polar residues" evidence="2">
    <location>
        <begin position="468"/>
        <end position="478"/>
    </location>
</feature>
<feature type="compositionally biased region" description="Pro residues" evidence="2">
    <location>
        <begin position="376"/>
        <end position="392"/>
    </location>
</feature>
<evidence type="ECO:0000256" key="1">
    <source>
        <dbReference type="ARBA" id="ARBA00022737"/>
    </source>
</evidence>
<comment type="caution">
    <text evidence="4">The sequence shown here is derived from an EMBL/GenBank/DDBJ whole genome shotgun (WGS) entry which is preliminary data.</text>
</comment>
<dbReference type="InterPro" id="IPR008160">
    <property type="entry name" value="Collagen"/>
</dbReference>
<feature type="compositionally biased region" description="Polar residues" evidence="2">
    <location>
        <begin position="396"/>
        <end position="406"/>
    </location>
</feature>
<feature type="compositionally biased region" description="Low complexity" evidence="2">
    <location>
        <begin position="364"/>
        <end position="375"/>
    </location>
</feature>
<keyword evidence="1" id="KW-0677">Repeat</keyword>
<feature type="non-terminal residue" evidence="4">
    <location>
        <position position="478"/>
    </location>
</feature>
<dbReference type="Pfam" id="PF01391">
    <property type="entry name" value="Collagen"/>
    <property type="match status" value="2"/>
</dbReference>
<feature type="compositionally biased region" description="Low complexity" evidence="2">
    <location>
        <begin position="205"/>
        <end position="214"/>
    </location>
</feature>
<dbReference type="PROSITE" id="PS51257">
    <property type="entry name" value="PROKAR_LIPOPROTEIN"/>
    <property type="match status" value="1"/>
</dbReference>
<feature type="compositionally biased region" description="Low complexity" evidence="2">
    <location>
        <begin position="294"/>
        <end position="306"/>
    </location>
</feature>
<feature type="region of interest" description="Disordered" evidence="2">
    <location>
        <begin position="88"/>
        <end position="122"/>
    </location>
</feature>
<reference evidence="4" key="1">
    <citation type="submission" date="2023-10" db="EMBL/GenBank/DDBJ databases">
        <title>Genome assembly of Pristionchus species.</title>
        <authorList>
            <person name="Yoshida K."/>
            <person name="Sommer R.J."/>
        </authorList>
    </citation>
    <scope>NUCLEOTIDE SEQUENCE</scope>
    <source>
        <strain evidence="4">RS5133</strain>
    </source>
</reference>
<evidence type="ECO:0000256" key="2">
    <source>
        <dbReference type="SAM" id="MobiDB-lite"/>
    </source>
</evidence>
<feature type="transmembrane region" description="Helical" evidence="3">
    <location>
        <begin position="12"/>
        <end position="34"/>
    </location>
</feature>
<feature type="compositionally biased region" description="Basic and acidic residues" evidence="2">
    <location>
        <begin position="450"/>
        <end position="461"/>
    </location>
</feature>
<feature type="region of interest" description="Disordered" evidence="2">
    <location>
        <begin position="447"/>
        <end position="478"/>
    </location>
</feature>
<gene>
    <name evidence="4" type="ORF">PFISCL1PPCAC_27271</name>
</gene>
<evidence type="ECO:0000256" key="3">
    <source>
        <dbReference type="SAM" id="Phobius"/>
    </source>
</evidence>
<dbReference type="EMBL" id="BTSY01000007">
    <property type="protein sequence ID" value="GMT35974.1"/>
    <property type="molecule type" value="Genomic_DNA"/>
</dbReference>
<evidence type="ECO:0008006" key="6">
    <source>
        <dbReference type="Google" id="ProtNLM"/>
    </source>
</evidence>
<feature type="compositionally biased region" description="Low complexity" evidence="2">
    <location>
        <begin position="249"/>
        <end position="264"/>
    </location>
</feature>
<keyword evidence="5" id="KW-1185">Reference proteome</keyword>
<dbReference type="PANTHER" id="PTHR24637:SF251">
    <property type="entry name" value="NEMATODE CUTICLE COLLAGEN N-TERMINAL DOMAIN-CONTAINING PROTEIN"/>
    <property type="match status" value="1"/>
</dbReference>
<keyword evidence="3" id="KW-0472">Membrane</keyword>
<accession>A0AAV5WUV7</accession>
<sequence length="478" mass="51002">MKDEEASIRRLCLSASLISLSTLIFSLIGCVIIINDIESYIAEYEGRVDQFLNLSTETSSTLDLAPSHRRHRRQFYVSPYNNNGRSSHAVGQPFRVVPDRSRGTPYRPQNIQGSRQAWGDPELPSNFGTSYGGNIGGCDCTATRCPAGQRGRPGLDGIAAVDGVPGEPGRPGIDGIRLLRIECEPCPPGNKGPPGLPGERGARGRPGAVGEAGVDGVNEPGSAGLAGPRGQPGMNGRDGAAGQPGRDAILLIGQPGKKGLKGPPGFSGPRGDPGKAGEPEPPGKDGPRGPPGEPGDMGMDGIRGIRGPPGPQGENGGYCECPGRRGDSPRPSSALVSPPRGGEDALPVDYEDRVVESISSLNGRPSPSYTTRPTTVSPPPVTPASDIPPPAPIYINPQQQQNTWASPWQPRQQVFFPQQRPAPYYPRTDRYAAVPFQDYRKRYPLISYRDSAESEDKEKSSRQRSVHSKNSQVEFDLR</sequence>
<dbReference type="AlphaFoldDB" id="A0AAV5WUV7"/>
<proteinExistence type="predicted"/>
<keyword evidence="3" id="KW-0812">Transmembrane</keyword>
<name>A0AAV5WUV7_9BILA</name>